<dbReference type="PROSITE" id="PS00211">
    <property type="entry name" value="ABC_TRANSPORTER_1"/>
    <property type="match status" value="1"/>
</dbReference>
<dbReference type="InterPro" id="IPR027417">
    <property type="entry name" value="P-loop_NTPase"/>
</dbReference>
<dbReference type="InterPro" id="IPR000253">
    <property type="entry name" value="FHA_dom"/>
</dbReference>
<dbReference type="Gene3D" id="3.40.50.300">
    <property type="entry name" value="P-loop containing nucleotide triphosphate hydrolases"/>
    <property type="match status" value="1"/>
</dbReference>
<keyword evidence="5" id="KW-0067">ATP-binding</keyword>
<keyword evidence="4" id="KW-0547">Nucleotide-binding</keyword>
<reference evidence="10 11" key="2">
    <citation type="submission" date="2013-09" db="EMBL/GenBank/DDBJ databases">
        <title>Whole genome comparison of six Crocosphaera watsonii strains with differing phenotypes.</title>
        <authorList>
            <person name="Bench S.R."/>
            <person name="Heller P."/>
            <person name="Frank I."/>
            <person name="Arciniega M."/>
            <person name="Shilova I.N."/>
            <person name="Zehr J.P."/>
        </authorList>
    </citation>
    <scope>NUCLEOTIDE SEQUENCE [LARGE SCALE GENOMIC DNA]</scope>
    <source>
        <strain evidence="10 11">WH 8502</strain>
    </source>
</reference>
<feature type="domain" description="FHA" evidence="8">
    <location>
        <begin position="147"/>
        <end position="196"/>
    </location>
</feature>
<dbReference type="PANTHER" id="PTHR48041">
    <property type="entry name" value="ABC TRANSPORTER G FAMILY MEMBER 28"/>
    <property type="match status" value="1"/>
</dbReference>
<evidence type="ECO:0000256" key="1">
    <source>
        <dbReference type="ARBA" id="ARBA00004141"/>
    </source>
</evidence>
<organism evidence="10 11">
    <name type="scientific">Crocosphaera watsonii WH 8502</name>
    <dbReference type="NCBI Taxonomy" id="423474"/>
    <lineage>
        <taxon>Bacteria</taxon>
        <taxon>Bacillati</taxon>
        <taxon>Cyanobacteriota</taxon>
        <taxon>Cyanophyceae</taxon>
        <taxon>Oscillatoriophycideae</taxon>
        <taxon>Chroococcales</taxon>
        <taxon>Aphanothecaceae</taxon>
        <taxon>Crocosphaera</taxon>
    </lineage>
</organism>
<comment type="caution">
    <text evidence="10">The sequence shown here is derived from an EMBL/GenBank/DDBJ whole genome shotgun (WGS) entry which is preliminary data.</text>
</comment>
<dbReference type="SMART" id="SM00382">
    <property type="entry name" value="AAA"/>
    <property type="match status" value="1"/>
</dbReference>
<dbReference type="PANTHER" id="PTHR48041:SF139">
    <property type="entry name" value="PROTEIN SCARLET"/>
    <property type="match status" value="1"/>
</dbReference>
<sequence>MTNIPVSRTVLDHLSSISLRNNQGQTLKPFELAKDVHRLGRDPKKADLIVPEKDNWMMVSGCQASFVKEGNNYRIYDGDQVKSSSNRLFFNNSLITPKQGLLLQDGMVVTVGTLARNHIIITYSHTNANQPSKKNQKTAISIKNKSVSIGRNPQANLPLDAPTISYDHAIIDNNSKGQYILTDRSTNGVFVNGQKVTGQAIIPNGSTIRIGPYLLILQGDILRIADRGDNIRLDAKNLTRFVKDKNGEKITILKDVFLPINPDQFVVIIGGSGTGKSTLMKTLLGTEQLENGTVELNGEDLRKNFNIYRNLIGYVPQYDIVHPNLTVREVLYYAAKLRLPPDINLVQESEKVLNQIDLKERENTLVKNLSGGQLKRVSMGVELLADPKLFFLDEPTSGLDPGLDKKMMELLKDLSNEGRTIILVTHTTLNINLCDRLVFLGKGGNLCYFGPPQKAIDFFGIKSNNFADIYVHLEDSDKVKKKQKDLKMILIFTSNILINI</sequence>
<dbReference type="GO" id="GO:0005524">
    <property type="term" value="F:ATP binding"/>
    <property type="evidence" value="ECO:0007669"/>
    <property type="project" value="UniProtKB-KW"/>
</dbReference>
<dbReference type="InterPro" id="IPR003439">
    <property type="entry name" value="ABC_transporter-like_ATP-bd"/>
</dbReference>
<name>T2IBL8_CROWT</name>
<dbReference type="InterPro" id="IPR008984">
    <property type="entry name" value="SMAD_FHA_dom_sf"/>
</dbReference>
<evidence type="ECO:0000259" key="9">
    <source>
        <dbReference type="PROSITE" id="PS50893"/>
    </source>
</evidence>
<evidence type="ECO:0000259" key="8">
    <source>
        <dbReference type="PROSITE" id="PS50006"/>
    </source>
</evidence>
<keyword evidence="3" id="KW-0812">Transmembrane</keyword>
<keyword evidence="2" id="KW-0813">Transport</keyword>
<evidence type="ECO:0000313" key="11">
    <source>
        <dbReference type="Proteomes" id="UP000018348"/>
    </source>
</evidence>
<evidence type="ECO:0000256" key="3">
    <source>
        <dbReference type="ARBA" id="ARBA00022692"/>
    </source>
</evidence>
<dbReference type="SUPFAM" id="SSF52540">
    <property type="entry name" value="P-loop containing nucleoside triphosphate hydrolases"/>
    <property type="match status" value="1"/>
</dbReference>
<dbReference type="InterPro" id="IPR050352">
    <property type="entry name" value="ABCG_transporters"/>
</dbReference>
<protein>
    <submittedName>
        <fullName evidence="10">ABC transporter</fullName>
    </submittedName>
</protein>
<accession>T2IBL8</accession>
<dbReference type="Pfam" id="PF00005">
    <property type="entry name" value="ABC_tran"/>
    <property type="match status" value="1"/>
</dbReference>
<dbReference type="Gene3D" id="2.60.200.20">
    <property type="match status" value="2"/>
</dbReference>
<comment type="subcellular location">
    <subcellularLocation>
        <location evidence="1">Membrane</location>
        <topology evidence="1">Multi-pass membrane protein</topology>
    </subcellularLocation>
</comment>
<dbReference type="GO" id="GO:0016887">
    <property type="term" value="F:ATP hydrolysis activity"/>
    <property type="evidence" value="ECO:0007669"/>
    <property type="project" value="InterPro"/>
</dbReference>
<dbReference type="GO" id="GO:0042626">
    <property type="term" value="F:ATPase-coupled transmembrane transporter activity"/>
    <property type="evidence" value="ECO:0007669"/>
    <property type="project" value="TreeGrafter"/>
</dbReference>
<dbReference type="EMBL" id="CAQK01000165">
    <property type="protein sequence ID" value="CCQ49635.1"/>
    <property type="molecule type" value="Genomic_DNA"/>
</dbReference>
<gene>
    <name evidence="10" type="ORF">CWATWH8502_1104</name>
</gene>
<evidence type="ECO:0000256" key="4">
    <source>
        <dbReference type="ARBA" id="ARBA00022741"/>
    </source>
</evidence>
<dbReference type="PROSITE" id="PS50893">
    <property type="entry name" value="ABC_TRANSPORTER_2"/>
    <property type="match status" value="1"/>
</dbReference>
<dbReference type="Proteomes" id="UP000018348">
    <property type="component" value="Unassembled WGS sequence"/>
</dbReference>
<dbReference type="AlphaFoldDB" id="T2IBL8"/>
<dbReference type="SUPFAM" id="SSF49879">
    <property type="entry name" value="SMAD/FHA domain"/>
    <property type="match status" value="2"/>
</dbReference>
<evidence type="ECO:0000256" key="5">
    <source>
        <dbReference type="ARBA" id="ARBA00022840"/>
    </source>
</evidence>
<feature type="domain" description="ABC transporter" evidence="9">
    <location>
        <begin position="233"/>
        <end position="467"/>
    </location>
</feature>
<dbReference type="SMART" id="SM00240">
    <property type="entry name" value="FHA"/>
    <property type="match status" value="2"/>
</dbReference>
<reference evidence="10 11" key="1">
    <citation type="submission" date="2013-01" db="EMBL/GenBank/DDBJ databases">
        <authorList>
            <person name="Bench S."/>
        </authorList>
    </citation>
    <scope>NUCLEOTIDE SEQUENCE [LARGE SCALE GENOMIC DNA]</scope>
    <source>
        <strain evidence="10 11">WH 8502</strain>
    </source>
</reference>
<evidence type="ECO:0000256" key="6">
    <source>
        <dbReference type="ARBA" id="ARBA00022989"/>
    </source>
</evidence>
<dbReference type="InterPro" id="IPR017871">
    <property type="entry name" value="ABC_transporter-like_CS"/>
</dbReference>
<keyword evidence="6" id="KW-1133">Transmembrane helix</keyword>
<dbReference type="Pfam" id="PF00498">
    <property type="entry name" value="FHA"/>
    <property type="match status" value="2"/>
</dbReference>
<keyword evidence="7" id="KW-0472">Membrane</keyword>
<dbReference type="GO" id="GO:0016020">
    <property type="term" value="C:membrane"/>
    <property type="evidence" value="ECO:0007669"/>
    <property type="project" value="UniProtKB-SubCell"/>
</dbReference>
<dbReference type="PROSITE" id="PS50006">
    <property type="entry name" value="FHA_DOMAIN"/>
    <property type="match status" value="1"/>
</dbReference>
<evidence type="ECO:0000256" key="2">
    <source>
        <dbReference type="ARBA" id="ARBA00022448"/>
    </source>
</evidence>
<evidence type="ECO:0000256" key="7">
    <source>
        <dbReference type="ARBA" id="ARBA00023136"/>
    </source>
</evidence>
<dbReference type="CDD" id="cd00060">
    <property type="entry name" value="FHA"/>
    <property type="match status" value="2"/>
</dbReference>
<proteinExistence type="predicted"/>
<dbReference type="InterPro" id="IPR003593">
    <property type="entry name" value="AAA+_ATPase"/>
</dbReference>
<evidence type="ECO:0000313" key="10">
    <source>
        <dbReference type="EMBL" id="CCQ49635.1"/>
    </source>
</evidence>